<dbReference type="Proteomes" id="UP001165240">
    <property type="component" value="Unassembled WGS sequence"/>
</dbReference>
<gene>
    <name evidence="4" type="ORF">ShirakiTB12_53980</name>
</gene>
<proteinExistence type="inferred from homology"/>
<accession>A0AAX6BTE8</accession>
<feature type="compositionally biased region" description="Basic residues" evidence="2">
    <location>
        <begin position="298"/>
        <end position="314"/>
    </location>
</feature>
<protein>
    <recommendedName>
        <fullName evidence="3">DnaB/C C-terminal domain-containing protein</fullName>
    </recommendedName>
</protein>
<evidence type="ECO:0000313" key="5">
    <source>
        <dbReference type="Proteomes" id="UP001165240"/>
    </source>
</evidence>
<dbReference type="EMBL" id="BSYK01000004">
    <property type="protein sequence ID" value="GMG76929.1"/>
    <property type="molecule type" value="Genomic_DNA"/>
</dbReference>
<evidence type="ECO:0000256" key="1">
    <source>
        <dbReference type="ARBA" id="ARBA00093462"/>
    </source>
</evidence>
<comment type="similarity">
    <text evidence="1">Belongs to the DnaB/DnaD family.</text>
</comment>
<organism evidence="4 5">
    <name type="scientific">Priestia megaterium</name>
    <name type="common">Bacillus megaterium</name>
    <dbReference type="NCBI Taxonomy" id="1404"/>
    <lineage>
        <taxon>Bacteria</taxon>
        <taxon>Bacillati</taxon>
        <taxon>Bacillota</taxon>
        <taxon>Bacilli</taxon>
        <taxon>Bacillales</taxon>
        <taxon>Bacillaceae</taxon>
        <taxon>Priestia</taxon>
    </lineage>
</organism>
<evidence type="ECO:0000256" key="2">
    <source>
        <dbReference type="SAM" id="MobiDB-lite"/>
    </source>
</evidence>
<dbReference type="RefSeq" id="WP_310876663.1">
    <property type="nucleotide sequence ID" value="NZ_BSYK01000004.1"/>
</dbReference>
<dbReference type="InterPro" id="IPR034829">
    <property type="entry name" value="DnaD-like_sf"/>
</dbReference>
<feature type="compositionally biased region" description="Basic and acidic residues" evidence="2">
    <location>
        <begin position="315"/>
        <end position="340"/>
    </location>
</feature>
<reference evidence="4" key="1">
    <citation type="journal article" date="2024" name="Appl Microbiol">
        <title>Effect of kuratsuki Bacillus and Priestia on Taste of Sake.</title>
        <authorList>
            <person name="Kobayashi K."/>
            <person name="Nishida H."/>
        </authorList>
    </citation>
    <scope>NUCLEOTIDE SEQUENCE</scope>
    <source>
        <strain evidence="4">B-12</strain>
    </source>
</reference>
<dbReference type="SUPFAM" id="SSF158499">
    <property type="entry name" value="DnaD domain-like"/>
    <property type="match status" value="1"/>
</dbReference>
<name>A0AAX6BTE8_PRIMG</name>
<dbReference type="AlphaFoldDB" id="A0AAX6BTE8"/>
<dbReference type="Pfam" id="PF07261">
    <property type="entry name" value="DnaB_2"/>
    <property type="match status" value="1"/>
</dbReference>
<dbReference type="Gene3D" id="1.10.10.630">
    <property type="entry name" value="DnaD domain-like"/>
    <property type="match status" value="1"/>
</dbReference>
<evidence type="ECO:0000259" key="3">
    <source>
        <dbReference type="Pfam" id="PF07261"/>
    </source>
</evidence>
<feature type="region of interest" description="Disordered" evidence="2">
    <location>
        <begin position="298"/>
        <end position="347"/>
    </location>
</feature>
<comment type="caution">
    <text evidence="4">The sequence shown here is derived from an EMBL/GenBank/DDBJ whole genome shotgun (WGS) entry which is preliminary data.</text>
</comment>
<dbReference type="NCBIfam" id="TIGR01446">
    <property type="entry name" value="DnaD_dom"/>
    <property type="match status" value="1"/>
</dbReference>
<dbReference type="InterPro" id="IPR006343">
    <property type="entry name" value="DnaB/C_C"/>
</dbReference>
<evidence type="ECO:0000313" key="4">
    <source>
        <dbReference type="EMBL" id="GMG76929.1"/>
    </source>
</evidence>
<feature type="domain" description="DnaB/C C-terminal" evidence="3">
    <location>
        <begin position="219"/>
        <end position="289"/>
    </location>
</feature>
<sequence>MRKLKRVVIKEELVELTGDSVKSLILSQFLYWTDIMNNLDEKKKRDIEAFEKIGETYEANKLRKELRNGWFFKSAAELDDEIMISKRSTIDRKLKELIELPFIETRTPDEMAKTNREKANRSTWYRIDLKILHKELKKIGYPLEGYSLPEDEESLSDSIAQNEQSEKTLINSIAQNEQCTAHFEQSTAQNEQSYNVLLQNITTNTLVSKYVGANAQSIFELYKKDFKPTTHAKNSIELFCETYSPDLVAEAIQRAVMNEADKPIAFIKKVLFNWHEAGCSTVEQVLDHEKKFKEERKRKLAEKRKKQSSNKKIVRKEMVPEWHGKNNEENKADAKAHENMSDEEFEIEKRKLQEELKALNAELKNKGKEQPV</sequence>